<evidence type="ECO:0000259" key="18">
    <source>
        <dbReference type="Pfam" id="PF02887"/>
    </source>
</evidence>
<keyword evidence="11" id="KW-0067">ATP-binding</keyword>
<protein>
    <recommendedName>
        <fullName evidence="6 15">Pyruvate kinase</fullName>
        <ecNumber evidence="5 15">2.7.1.40</ecNumber>
    </recommendedName>
</protein>
<dbReference type="NCBIfam" id="TIGR01064">
    <property type="entry name" value="pyruv_kin"/>
    <property type="match status" value="1"/>
</dbReference>
<comment type="caution">
    <text evidence="19">The sequence shown here is derived from an EMBL/GenBank/DDBJ whole genome shotgun (WGS) entry which is preliminary data.</text>
</comment>
<evidence type="ECO:0000256" key="7">
    <source>
        <dbReference type="ARBA" id="ARBA00022679"/>
    </source>
</evidence>
<dbReference type="GO" id="GO:0030955">
    <property type="term" value="F:potassium ion binding"/>
    <property type="evidence" value="ECO:0007669"/>
    <property type="project" value="UniProtKB-UniRule"/>
</dbReference>
<dbReference type="GO" id="GO:0004743">
    <property type="term" value="F:pyruvate kinase activity"/>
    <property type="evidence" value="ECO:0007669"/>
    <property type="project" value="UniProtKB-UniRule"/>
</dbReference>
<dbReference type="FunFam" id="2.40.33.10:FF:000001">
    <property type="entry name" value="Pyruvate kinase"/>
    <property type="match status" value="1"/>
</dbReference>
<comment type="cofactor">
    <cofactor evidence="2">
        <name>K(+)</name>
        <dbReference type="ChEBI" id="CHEBI:29103"/>
    </cofactor>
</comment>
<sequence>MKPFFNKTKVIATVGPAINTKEKLLEMVLAGTDVFRLNFSHGSHDEHKKVIQYIRELNKEHNLNICILQDLQGPKIRLGEVASDQEILKPGKKVVITNEPVKSTAKRIYTTYKGLIKDVKPDDQILIDDGKIELKVIEIKDKEVVAEVIYGGQLKSKKGINLPSTAISSPSLTEKDTKDLMFGLAQGVDWIALSFVRSPIDVLLLKHIIKQQGKETKVIAKIEKPEAISQIDEIIEATDAIMIARGDLGVEVKIEEVPIIQKMVAYKCRQAGKPVIIATQMLESMIDNPRPTRAETNDIANAVMDGADTLMLSGETAVGKYPIETVTTMNETIRIMEQKTESIYHKKEVLHRKSPTFYNDSIIAAACVLAQDTHAKGILGMTQSGYTAFQVARFRPKAHIFIFTANRKLLNRLSLVWGVRAFYYDKFTSTDDTFDEVLEFLQTEEHIQRGDICINLASMPIAKRQRTNTIKLSQI</sequence>
<name>A1ZI48_MICM2</name>
<dbReference type="EC" id="2.7.1.40" evidence="5 15"/>
<dbReference type="NCBIfam" id="NF004978">
    <property type="entry name" value="PRK06354.1"/>
    <property type="match status" value="1"/>
</dbReference>
<dbReference type="RefSeq" id="WP_004155427.1">
    <property type="nucleotide sequence ID" value="NZ_AAWS01000009.1"/>
</dbReference>
<evidence type="ECO:0000259" key="17">
    <source>
        <dbReference type="Pfam" id="PF00224"/>
    </source>
</evidence>
<evidence type="ECO:0000313" key="19">
    <source>
        <dbReference type="EMBL" id="EAY29716.1"/>
    </source>
</evidence>
<dbReference type="PRINTS" id="PR01050">
    <property type="entry name" value="PYRUVTKNASE"/>
</dbReference>
<dbReference type="InterPro" id="IPR015813">
    <property type="entry name" value="Pyrv/PenolPyrv_kinase-like_dom"/>
</dbReference>
<dbReference type="InterPro" id="IPR036918">
    <property type="entry name" value="Pyrv_Knase_C_sf"/>
</dbReference>
<dbReference type="InterPro" id="IPR040442">
    <property type="entry name" value="Pyrv_kinase-like_dom_sf"/>
</dbReference>
<dbReference type="InterPro" id="IPR015806">
    <property type="entry name" value="Pyrv_Knase_insert_dom_sf"/>
</dbReference>
<evidence type="ECO:0000256" key="10">
    <source>
        <dbReference type="ARBA" id="ARBA00022777"/>
    </source>
</evidence>
<comment type="similarity">
    <text evidence="4 16">Belongs to the pyruvate kinase family.</text>
</comment>
<dbReference type="InterPro" id="IPR011037">
    <property type="entry name" value="Pyrv_Knase-like_insert_dom_sf"/>
</dbReference>
<evidence type="ECO:0000256" key="12">
    <source>
        <dbReference type="ARBA" id="ARBA00022842"/>
    </source>
</evidence>
<keyword evidence="10 16" id="KW-0418">Kinase</keyword>
<dbReference type="OrthoDB" id="9812123at2"/>
<keyword evidence="13 16" id="KW-0324">Glycolysis</keyword>
<evidence type="ECO:0000256" key="16">
    <source>
        <dbReference type="RuleBase" id="RU000504"/>
    </source>
</evidence>
<evidence type="ECO:0000256" key="1">
    <source>
        <dbReference type="ARBA" id="ARBA00001946"/>
    </source>
</evidence>
<keyword evidence="7 16" id="KW-0808">Transferase</keyword>
<dbReference type="FunFam" id="3.20.20.60:FF:000025">
    <property type="entry name" value="Pyruvate kinase"/>
    <property type="match status" value="1"/>
</dbReference>
<keyword evidence="14 19" id="KW-0670">Pyruvate</keyword>
<comment type="pathway">
    <text evidence="3 16">Carbohydrate degradation; glycolysis; pyruvate from D-glyceraldehyde 3-phosphate: step 5/5.</text>
</comment>
<dbReference type="Pfam" id="PF02887">
    <property type="entry name" value="PK_C"/>
    <property type="match status" value="1"/>
</dbReference>
<dbReference type="GO" id="GO:0000287">
    <property type="term" value="F:magnesium ion binding"/>
    <property type="evidence" value="ECO:0007669"/>
    <property type="project" value="UniProtKB-UniRule"/>
</dbReference>
<comment type="catalytic activity">
    <reaction evidence="16">
        <text>pyruvate + ATP = phosphoenolpyruvate + ADP + H(+)</text>
        <dbReference type="Rhea" id="RHEA:18157"/>
        <dbReference type="ChEBI" id="CHEBI:15361"/>
        <dbReference type="ChEBI" id="CHEBI:15378"/>
        <dbReference type="ChEBI" id="CHEBI:30616"/>
        <dbReference type="ChEBI" id="CHEBI:58702"/>
        <dbReference type="ChEBI" id="CHEBI:456216"/>
        <dbReference type="EC" id="2.7.1.40"/>
    </reaction>
</comment>
<comment type="cofactor">
    <cofactor evidence="1">
        <name>Mg(2+)</name>
        <dbReference type="ChEBI" id="CHEBI:18420"/>
    </cofactor>
</comment>
<dbReference type="GO" id="GO:0005524">
    <property type="term" value="F:ATP binding"/>
    <property type="evidence" value="ECO:0007669"/>
    <property type="project" value="UniProtKB-KW"/>
</dbReference>
<keyword evidence="9" id="KW-0547">Nucleotide-binding</keyword>
<evidence type="ECO:0000256" key="8">
    <source>
        <dbReference type="ARBA" id="ARBA00022723"/>
    </source>
</evidence>
<evidence type="ECO:0000256" key="14">
    <source>
        <dbReference type="ARBA" id="ARBA00023317"/>
    </source>
</evidence>
<organism evidence="19 20">
    <name type="scientific">Microscilla marina ATCC 23134</name>
    <dbReference type="NCBI Taxonomy" id="313606"/>
    <lineage>
        <taxon>Bacteria</taxon>
        <taxon>Pseudomonadati</taxon>
        <taxon>Bacteroidota</taxon>
        <taxon>Cytophagia</taxon>
        <taxon>Cytophagales</taxon>
        <taxon>Microscillaceae</taxon>
        <taxon>Microscilla</taxon>
    </lineage>
</organism>
<dbReference type="SUPFAM" id="SSF51621">
    <property type="entry name" value="Phosphoenolpyruvate/pyruvate domain"/>
    <property type="match status" value="1"/>
</dbReference>
<evidence type="ECO:0000256" key="5">
    <source>
        <dbReference type="ARBA" id="ARBA00012142"/>
    </source>
</evidence>
<dbReference type="InterPro" id="IPR015795">
    <property type="entry name" value="Pyrv_Knase_C"/>
</dbReference>
<dbReference type="UniPathway" id="UPA00109">
    <property type="reaction ID" value="UER00188"/>
</dbReference>
<dbReference type="PANTHER" id="PTHR11817">
    <property type="entry name" value="PYRUVATE KINASE"/>
    <property type="match status" value="1"/>
</dbReference>
<dbReference type="Gene3D" id="2.40.33.10">
    <property type="entry name" value="PK beta-barrel domain-like"/>
    <property type="match status" value="1"/>
</dbReference>
<keyword evidence="8" id="KW-0479">Metal-binding</keyword>
<feature type="domain" description="Pyruvate kinase barrel" evidence="17">
    <location>
        <begin position="6"/>
        <end position="326"/>
    </location>
</feature>
<dbReference type="Gene3D" id="3.40.1380.20">
    <property type="entry name" value="Pyruvate kinase, C-terminal domain"/>
    <property type="match status" value="1"/>
</dbReference>
<accession>A1ZI48</accession>
<evidence type="ECO:0000256" key="4">
    <source>
        <dbReference type="ARBA" id="ARBA00008663"/>
    </source>
</evidence>
<feature type="domain" description="Pyruvate kinase C-terminal" evidence="18">
    <location>
        <begin position="360"/>
        <end position="471"/>
    </location>
</feature>
<gene>
    <name evidence="19" type="ORF">M23134_05588</name>
</gene>
<keyword evidence="12 16" id="KW-0460">Magnesium</keyword>
<evidence type="ECO:0000256" key="9">
    <source>
        <dbReference type="ARBA" id="ARBA00022741"/>
    </source>
</evidence>
<evidence type="ECO:0000256" key="3">
    <source>
        <dbReference type="ARBA" id="ARBA00004997"/>
    </source>
</evidence>
<dbReference type="AlphaFoldDB" id="A1ZI48"/>
<evidence type="ECO:0000256" key="2">
    <source>
        <dbReference type="ARBA" id="ARBA00001958"/>
    </source>
</evidence>
<evidence type="ECO:0000313" key="20">
    <source>
        <dbReference type="Proteomes" id="UP000004095"/>
    </source>
</evidence>
<dbReference type="GO" id="GO:0016301">
    <property type="term" value="F:kinase activity"/>
    <property type="evidence" value="ECO:0007669"/>
    <property type="project" value="UniProtKB-KW"/>
</dbReference>
<dbReference type="Gene3D" id="3.20.20.60">
    <property type="entry name" value="Phosphoenolpyruvate-binding domains"/>
    <property type="match status" value="1"/>
</dbReference>
<reference evidence="19 20" key="1">
    <citation type="submission" date="2007-01" db="EMBL/GenBank/DDBJ databases">
        <authorList>
            <person name="Haygood M."/>
            <person name="Podell S."/>
            <person name="Anderson C."/>
            <person name="Hopkinson B."/>
            <person name="Roe K."/>
            <person name="Barbeau K."/>
            <person name="Gaasterland T."/>
            <person name="Ferriera S."/>
            <person name="Johnson J."/>
            <person name="Kravitz S."/>
            <person name="Beeson K."/>
            <person name="Sutton G."/>
            <person name="Rogers Y.-H."/>
            <person name="Friedman R."/>
            <person name="Frazier M."/>
            <person name="Venter J.C."/>
        </authorList>
    </citation>
    <scope>NUCLEOTIDE SEQUENCE [LARGE SCALE GENOMIC DNA]</scope>
    <source>
        <strain evidence="19 20">ATCC 23134</strain>
    </source>
</reference>
<keyword evidence="20" id="KW-1185">Reference proteome</keyword>
<dbReference type="NCBIfam" id="NF004491">
    <property type="entry name" value="PRK05826.1"/>
    <property type="match status" value="1"/>
</dbReference>
<dbReference type="EMBL" id="AAWS01000009">
    <property type="protein sequence ID" value="EAY29716.1"/>
    <property type="molecule type" value="Genomic_DNA"/>
</dbReference>
<evidence type="ECO:0000256" key="11">
    <source>
        <dbReference type="ARBA" id="ARBA00022840"/>
    </source>
</evidence>
<evidence type="ECO:0000256" key="15">
    <source>
        <dbReference type="NCBIfam" id="TIGR01064"/>
    </source>
</evidence>
<dbReference type="SUPFAM" id="SSF50800">
    <property type="entry name" value="PK beta-barrel domain-like"/>
    <property type="match status" value="1"/>
</dbReference>
<dbReference type="InterPro" id="IPR015793">
    <property type="entry name" value="Pyrv_Knase_brl"/>
</dbReference>
<dbReference type="SUPFAM" id="SSF52935">
    <property type="entry name" value="PK C-terminal domain-like"/>
    <property type="match status" value="1"/>
</dbReference>
<dbReference type="Pfam" id="PF00224">
    <property type="entry name" value="PK"/>
    <property type="match status" value="1"/>
</dbReference>
<dbReference type="InterPro" id="IPR001697">
    <property type="entry name" value="Pyr_Knase"/>
</dbReference>
<proteinExistence type="inferred from homology"/>
<evidence type="ECO:0000256" key="13">
    <source>
        <dbReference type="ARBA" id="ARBA00023152"/>
    </source>
</evidence>
<evidence type="ECO:0000256" key="6">
    <source>
        <dbReference type="ARBA" id="ARBA00018587"/>
    </source>
</evidence>
<dbReference type="Proteomes" id="UP000004095">
    <property type="component" value="Unassembled WGS sequence"/>
</dbReference>
<dbReference type="eggNOG" id="COG0469">
    <property type="taxonomic scope" value="Bacteria"/>
</dbReference>